<dbReference type="EMBL" id="PECC01000027">
    <property type="protein sequence ID" value="TDZ50117.1"/>
    <property type="molecule type" value="Genomic_DNA"/>
</dbReference>
<protein>
    <submittedName>
        <fullName evidence="6">HTH-type transcriptional repressor NicS</fullName>
    </submittedName>
</protein>
<evidence type="ECO:0000256" key="2">
    <source>
        <dbReference type="ARBA" id="ARBA00023125"/>
    </source>
</evidence>
<evidence type="ECO:0000256" key="1">
    <source>
        <dbReference type="ARBA" id="ARBA00023015"/>
    </source>
</evidence>
<evidence type="ECO:0000259" key="5">
    <source>
        <dbReference type="PROSITE" id="PS50977"/>
    </source>
</evidence>
<reference evidence="6 7" key="1">
    <citation type="journal article" date="2019" name="Sci. Rep.">
        <title>Extended insight into the Mycobacterium chelonae-abscessus complex through whole genome sequencing of Mycobacterium salmoniphilum outbreak and Mycobacterium salmoniphilum-like strains.</title>
        <authorList>
            <person name="Behra P.R.K."/>
            <person name="Das S."/>
            <person name="Pettersson B.M.F."/>
            <person name="Shirreff L."/>
            <person name="DuCote T."/>
            <person name="Jacobsson K.G."/>
            <person name="Ennis D.G."/>
            <person name="Kirsebom L.A."/>
        </authorList>
    </citation>
    <scope>NUCLEOTIDE SEQUENCE [LARGE SCALE GENOMIC DNA]</scope>
    <source>
        <strain evidence="6 7">CCUG 63697</strain>
    </source>
</reference>
<keyword evidence="7" id="KW-1185">Reference proteome</keyword>
<feature type="domain" description="HTH tetR-type" evidence="5">
    <location>
        <begin position="29"/>
        <end position="89"/>
    </location>
</feature>
<dbReference type="Gene3D" id="1.10.357.10">
    <property type="entry name" value="Tetracycline Repressor, domain 2"/>
    <property type="match status" value="1"/>
</dbReference>
<dbReference type="InterPro" id="IPR001647">
    <property type="entry name" value="HTH_TetR"/>
</dbReference>
<evidence type="ECO:0000256" key="4">
    <source>
        <dbReference type="PROSITE-ProRule" id="PRU00335"/>
    </source>
</evidence>
<organism evidence="6 7">
    <name type="scientific">Mycobacteroides franklinii</name>
    <dbReference type="NCBI Taxonomy" id="948102"/>
    <lineage>
        <taxon>Bacteria</taxon>
        <taxon>Bacillati</taxon>
        <taxon>Actinomycetota</taxon>
        <taxon>Actinomycetes</taxon>
        <taxon>Mycobacteriales</taxon>
        <taxon>Mycobacteriaceae</taxon>
        <taxon>Mycobacteroides</taxon>
    </lineage>
</organism>
<accession>A0A4R8R9K4</accession>
<evidence type="ECO:0000313" key="7">
    <source>
        <dbReference type="Proteomes" id="UP000295165"/>
    </source>
</evidence>
<keyword evidence="1" id="KW-0805">Transcription regulation</keyword>
<name>A0A4R8R9K4_9MYCO</name>
<dbReference type="PRINTS" id="PR00455">
    <property type="entry name" value="HTHTETR"/>
</dbReference>
<dbReference type="GO" id="GO:0000976">
    <property type="term" value="F:transcription cis-regulatory region binding"/>
    <property type="evidence" value="ECO:0007669"/>
    <property type="project" value="TreeGrafter"/>
</dbReference>
<dbReference type="InterPro" id="IPR009057">
    <property type="entry name" value="Homeodomain-like_sf"/>
</dbReference>
<dbReference type="InterPro" id="IPR050109">
    <property type="entry name" value="HTH-type_TetR-like_transc_reg"/>
</dbReference>
<comment type="caution">
    <text evidence="6">The sequence shown here is derived from an EMBL/GenBank/DDBJ whole genome shotgun (WGS) entry which is preliminary data.</text>
</comment>
<dbReference type="Pfam" id="PF00440">
    <property type="entry name" value="TetR_N"/>
    <property type="match status" value="1"/>
</dbReference>
<dbReference type="PROSITE" id="PS50977">
    <property type="entry name" value="HTH_TETR_2"/>
    <property type="match status" value="1"/>
</dbReference>
<dbReference type="RefSeq" id="WP_134048657.1">
    <property type="nucleotide sequence ID" value="NZ_PECC01000027.1"/>
</dbReference>
<evidence type="ECO:0000256" key="3">
    <source>
        <dbReference type="ARBA" id="ARBA00023163"/>
    </source>
</evidence>
<dbReference type="GO" id="GO:0003700">
    <property type="term" value="F:DNA-binding transcription factor activity"/>
    <property type="evidence" value="ECO:0007669"/>
    <property type="project" value="TreeGrafter"/>
</dbReference>
<keyword evidence="3" id="KW-0804">Transcription</keyword>
<evidence type="ECO:0000313" key="6">
    <source>
        <dbReference type="EMBL" id="TDZ50117.1"/>
    </source>
</evidence>
<dbReference type="Proteomes" id="UP000295165">
    <property type="component" value="Unassembled WGS sequence"/>
</dbReference>
<keyword evidence="2 4" id="KW-0238">DNA-binding</keyword>
<dbReference type="SUPFAM" id="SSF46689">
    <property type="entry name" value="Homeodomain-like"/>
    <property type="match status" value="1"/>
</dbReference>
<dbReference type="PANTHER" id="PTHR30055">
    <property type="entry name" value="HTH-TYPE TRANSCRIPTIONAL REGULATOR RUTR"/>
    <property type="match status" value="1"/>
</dbReference>
<dbReference type="PANTHER" id="PTHR30055:SF234">
    <property type="entry name" value="HTH-TYPE TRANSCRIPTIONAL REGULATOR BETI"/>
    <property type="match status" value="1"/>
</dbReference>
<sequence>MESSTVRLASQDNLKISVTKLATEKHGRRHTVDDLLDAALPTVATRGFGSVTMEQIAEGSGTTKQTLYAHFGSRDSLLERLFNREYARVWDAVEAAMGRAYDAADPTGSFHRRISPIYAYVAEHPHVLRLLLDPNSPNGRHGGQAIVNEAIHRGLLEAASTTPALDEKVRVVALTCVPMIAAAVSANMKAVLDSGADSDLAAQLTAAFLGGGVGATQALIASWGS</sequence>
<dbReference type="AlphaFoldDB" id="A0A4R8R9K4"/>
<feature type="DNA-binding region" description="H-T-H motif" evidence="4">
    <location>
        <begin position="52"/>
        <end position="71"/>
    </location>
</feature>
<proteinExistence type="predicted"/>
<gene>
    <name evidence="6" type="primary">nicS_1</name>
    <name evidence="6" type="ORF">CCUG63697_01619</name>
</gene>